<evidence type="ECO:0000313" key="2">
    <source>
        <dbReference type="EMBL" id="AWI50113.1"/>
    </source>
</evidence>
<reference evidence="3" key="1">
    <citation type="submission" date="2018-05" db="EMBL/GenBank/DDBJ databases">
        <title>Complete genome sequence of Actinobacillus porcitonsillarum reference strain 9953L55 (CCUG 46996).</title>
        <authorList>
            <person name="Dona V."/>
            <person name="Perreten V."/>
        </authorList>
    </citation>
    <scope>NUCLEOTIDE SEQUENCE [LARGE SCALE GENOMIC DNA]</scope>
    <source>
        <strain evidence="3">9953L55</strain>
    </source>
</reference>
<evidence type="ECO:0000313" key="3">
    <source>
        <dbReference type="Proteomes" id="UP000244920"/>
    </source>
</evidence>
<name>A0A2U8FGL9_9PAST</name>
<proteinExistence type="predicted"/>
<evidence type="ECO:0000256" key="1">
    <source>
        <dbReference type="SAM" id="Coils"/>
    </source>
</evidence>
<dbReference type="KEGG" id="apor:DDU33_00735"/>
<dbReference type="Proteomes" id="UP000244920">
    <property type="component" value="Chromosome"/>
</dbReference>
<dbReference type="AlphaFoldDB" id="A0A2U8FGL9"/>
<organism evidence="2 3">
    <name type="scientific">Actinobacillus porcitonsillarum</name>
    <dbReference type="NCBI Taxonomy" id="189834"/>
    <lineage>
        <taxon>Bacteria</taxon>
        <taxon>Pseudomonadati</taxon>
        <taxon>Pseudomonadota</taxon>
        <taxon>Gammaproteobacteria</taxon>
        <taxon>Pasteurellales</taxon>
        <taxon>Pasteurellaceae</taxon>
        <taxon>Actinobacillus</taxon>
    </lineage>
</organism>
<keyword evidence="3" id="KW-1185">Reference proteome</keyword>
<dbReference type="EMBL" id="CP029206">
    <property type="protein sequence ID" value="AWI50113.1"/>
    <property type="molecule type" value="Genomic_DNA"/>
</dbReference>
<gene>
    <name evidence="2" type="ORF">DDU33_00735</name>
</gene>
<accession>A0A2U8FGL9</accession>
<dbReference type="RefSeq" id="WP_108922512.1">
    <property type="nucleotide sequence ID" value="NZ_CP029206.1"/>
</dbReference>
<keyword evidence="1" id="KW-0175">Coiled coil</keyword>
<sequence length="534" mass="55475">MQSLNRDVANANQKLEKQDLQALQERQEATQIVAEMGAKAVGDLAKMMNWEDGSPQKIALHGLIGYLSAKVGGGNTAASTLSAMGSEYINTEIANYLQENTALTADQRNAIQQASAAGLGALIGASLGGDSNTVNQSAQMAWRTEKFNRQLHPEEKQRIKDLANGDKEKEARLTAAACALVHCSAQIPSDDPEYAKAKALEDLGNSAEFASERALLSKQVGTIGDDAFAASTLKPMFNYNNVYRAKDYDDANLQVLTRVGGAAQSVGGVAATVFGVGICETGMGCVGGVPIAAYGVDNAVAGARTIYSGKYHSTIGATALADLTGINPETAELIYSSPSMVFGVKPIAMGAAKATGAVANEVARVGGDVKYVAGELGKDVKVGATYINNTGAIITRNLNNAIENTGTKKFGLGVVGGGVGELVVESRSYSEGKKDITPTNLIGTANNILKSGLTGGITANTNTLQALGINTVSSITLKNQSGNEAFKENIISSSVGSALGYRGFLSEPLSGSINSILTDEAKKKLEKYSNKGVE</sequence>
<feature type="coiled-coil region" evidence="1">
    <location>
        <begin position="1"/>
        <end position="30"/>
    </location>
</feature>
<protein>
    <submittedName>
        <fullName evidence="2">Uncharacterized protein</fullName>
    </submittedName>
</protein>